<name>A0A1Q3EPU4_LENED</name>
<gene>
    <name evidence="1" type="ORF">LENED_011340</name>
</gene>
<comment type="caution">
    <text evidence="1">The sequence shown here is derived from an EMBL/GenBank/DDBJ whole genome shotgun (WGS) entry which is preliminary data.</text>
</comment>
<proteinExistence type="predicted"/>
<protein>
    <submittedName>
        <fullName evidence="1">Uncharacterized protein</fullName>
    </submittedName>
</protein>
<dbReference type="EMBL" id="BDGU01001041">
    <property type="protein sequence ID" value="GAW09205.1"/>
    <property type="molecule type" value="Genomic_DNA"/>
</dbReference>
<sequence length="137" mass="15520">MHQASRTYGDYGLGMLHVQHSHTSALAVTVLKFTVAYCFQKRTQELQNDPRRCLVLSPQKIWKGRPSMPSLRPPSCLLPSVSSRTGDGLIPFFAHMILVPLFSRSGVHSPIMINLLLQCAHRFRVIQMSVRRIILEP</sequence>
<evidence type="ECO:0000313" key="1">
    <source>
        <dbReference type="EMBL" id="GAW09205.1"/>
    </source>
</evidence>
<reference evidence="1 2" key="2">
    <citation type="submission" date="2017-02" db="EMBL/GenBank/DDBJ databases">
        <title>A genome survey and senescence transcriptome analysis in Lentinula edodes.</title>
        <authorList>
            <person name="Sakamoto Y."/>
            <person name="Nakade K."/>
            <person name="Sato S."/>
            <person name="Yoshida Y."/>
            <person name="Miyazaki K."/>
            <person name="Natsume S."/>
            <person name="Konno N."/>
        </authorList>
    </citation>
    <scope>NUCLEOTIDE SEQUENCE [LARGE SCALE GENOMIC DNA]</scope>
    <source>
        <strain evidence="1 2">NBRC 111202</strain>
    </source>
</reference>
<evidence type="ECO:0000313" key="2">
    <source>
        <dbReference type="Proteomes" id="UP000188533"/>
    </source>
</evidence>
<dbReference type="Proteomes" id="UP000188533">
    <property type="component" value="Unassembled WGS sequence"/>
</dbReference>
<dbReference type="AlphaFoldDB" id="A0A1Q3EPU4"/>
<keyword evidence="2" id="KW-1185">Reference proteome</keyword>
<organism evidence="1 2">
    <name type="scientific">Lentinula edodes</name>
    <name type="common">Shiitake mushroom</name>
    <name type="synonym">Lentinus edodes</name>
    <dbReference type="NCBI Taxonomy" id="5353"/>
    <lineage>
        <taxon>Eukaryota</taxon>
        <taxon>Fungi</taxon>
        <taxon>Dikarya</taxon>
        <taxon>Basidiomycota</taxon>
        <taxon>Agaricomycotina</taxon>
        <taxon>Agaricomycetes</taxon>
        <taxon>Agaricomycetidae</taxon>
        <taxon>Agaricales</taxon>
        <taxon>Marasmiineae</taxon>
        <taxon>Omphalotaceae</taxon>
        <taxon>Lentinula</taxon>
    </lineage>
</organism>
<reference evidence="1 2" key="1">
    <citation type="submission" date="2016-08" db="EMBL/GenBank/DDBJ databases">
        <authorList>
            <consortium name="Lentinula edodes genome sequencing consortium"/>
            <person name="Sakamoto Y."/>
            <person name="Nakade K."/>
            <person name="Sato S."/>
            <person name="Yoshida Y."/>
            <person name="Miyazaki K."/>
            <person name="Natsume S."/>
            <person name="Konno N."/>
        </authorList>
    </citation>
    <scope>NUCLEOTIDE SEQUENCE [LARGE SCALE GENOMIC DNA]</scope>
    <source>
        <strain evidence="1 2">NBRC 111202</strain>
    </source>
</reference>
<accession>A0A1Q3EPU4</accession>